<reference evidence="6" key="1">
    <citation type="submission" date="2021-09" db="EMBL/GenBank/DDBJ databases">
        <authorList>
            <consortium name="AG Swart"/>
            <person name="Singh M."/>
            <person name="Singh A."/>
            <person name="Seah K."/>
            <person name="Emmerich C."/>
        </authorList>
    </citation>
    <scope>NUCLEOTIDE SEQUENCE</scope>
    <source>
        <strain evidence="6">ATCC30299</strain>
    </source>
</reference>
<feature type="domain" description="EF-hand" evidence="5">
    <location>
        <begin position="367"/>
        <end position="402"/>
    </location>
</feature>
<keyword evidence="2" id="KW-0677">Repeat</keyword>
<proteinExistence type="predicted"/>
<feature type="domain" description="EF-hand" evidence="5">
    <location>
        <begin position="25"/>
        <end position="60"/>
    </location>
</feature>
<keyword evidence="3" id="KW-0106">Calcium</keyword>
<dbReference type="InterPro" id="IPR018247">
    <property type="entry name" value="EF_Hand_1_Ca_BS"/>
</dbReference>
<dbReference type="Proteomes" id="UP001162131">
    <property type="component" value="Unassembled WGS sequence"/>
</dbReference>
<accession>A0AAU9IB48</accession>
<feature type="domain" description="EF-hand" evidence="5">
    <location>
        <begin position="204"/>
        <end position="239"/>
    </location>
</feature>
<feature type="region of interest" description="Disordered" evidence="4">
    <location>
        <begin position="585"/>
        <end position="610"/>
    </location>
</feature>
<dbReference type="Gene3D" id="1.10.238.10">
    <property type="entry name" value="EF-hand"/>
    <property type="match status" value="7"/>
</dbReference>
<feature type="domain" description="EF-hand" evidence="5">
    <location>
        <begin position="703"/>
        <end position="738"/>
    </location>
</feature>
<sequence length="827" mass="95013">MDNYRQQFENELRAKLQQKSTSHVSEETVLLRSFKYFDLDNSETVSLDEWTKAIEKIGLVVPDKRLLEDLFRFYDTDHSGALDYKEFVAAIYDNQSVTGRPGTSQKTLNQQIQEGQAGIEKIRERLAARGGRGIMGLARQFKIMDDDGSGCLDFYEFSKAIRDFRVEIKENELQAVFNLIDRDRSGEIDYDEFLRAVRGPMNDFRVALVNRAFDKLDSDRSGILDIEDVKEFYNARGHPDVRSGRKTEDDVLGEFLETFEMHHNIGGTRDRKVTREEFMEYYNNISASIDNDQYFELMMSNTWKLNEAPAYTKNKAWTNAGEDGNKGPARPSKNSPGLLPPAPPLNQRSVEMLLERFRSKLATRGARGIIGIARQFKIMDDDNSGTISMGEFRKGCRDFRIDIEDEDIEKLFNALDRDRSGVIDYDELIRGIRGPMNSFRRRVVSQAWDKLDRDKSGIIDIEDLKGVYSAKNHPDVKSGKKTENEVLGEFLETFETHHNICDLSKRDRNITKEEFEEYYNNVSASIDDDRYFELMMNNAWKLQQDSGRGAWAGSSKGFSPDSKRAYMLANHPSAALGKSVASTAPYGTTETYAPPRRDNDIAESAQPRSANPTIDEVLEALRGRLAARGARGFVGIARNFKIIDDDGSGNLDYNEFLKAMRDFRVDFPEKDLRKLFNHFDADNSGTIDYEEFIHRLRGPMNNNRKQLVTQAFNKLDSNGNGIVELDDIKGVYNARNHPDVRAGKKTEEEVLCEFLDTFEIHHATFKENTRDHRVTLDEFMEYYAHVSASIDDDRYFDLMMKNSWNFDKKSYEKAWAGDMTTPARRQR</sequence>
<dbReference type="Pfam" id="PF13499">
    <property type="entry name" value="EF-hand_7"/>
    <property type="match status" value="4"/>
</dbReference>
<keyword evidence="1" id="KW-0479">Metal-binding</keyword>
<evidence type="ECO:0000256" key="4">
    <source>
        <dbReference type="SAM" id="MobiDB-lite"/>
    </source>
</evidence>
<dbReference type="PROSITE" id="PS50222">
    <property type="entry name" value="EF_HAND_2"/>
    <property type="match status" value="11"/>
</dbReference>
<dbReference type="SUPFAM" id="SSF47473">
    <property type="entry name" value="EF-hand"/>
    <property type="match status" value="4"/>
</dbReference>
<feature type="domain" description="EF-hand" evidence="5">
    <location>
        <begin position="168"/>
        <end position="203"/>
    </location>
</feature>
<feature type="domain" description="EF-hand" evidence="5">
    <location>
        <begin position="439"/>
        <end position="474"/>
    </location>
</feature>
<feature type="domain" description="EF-hand" evidence="5">
    <location>
        <begin position="403"/>
        <end position="438"/>
    </location>
</feature>
<dbReference type="PANTHER" id="PTHR34524:SF6">
    <property type="entry name" value="CALCYPHOSINE LIKE"/>
    <property type="match status" value="1"/>
</dbReference>
<keyword evidence="7" id="KW-1185">Reference proteome</keyword>
<dbReference type="InterPro" id="IPR002048">
    <property type="entry name" value="EF_hand_dom"/>
</dbReference>
<evidence type="ECO:0000259" key="5">
    <source>
        <dbReference type="PROSITE" id="PS50222"/>
    </source>
</evidence>
<gene>
    <name evidence="6" type="ORF">BSTOLATCC_MIC3957</name>
</gene>
<dbReference type="GO" id="GO:0005509">
    <property type="term" value="F:calcium ion binding"/>
    <property type="evidence" value="ECO:0007669"/>
    <property type="project" value="InterPro"/>
</dbReference>
<organism evidence="6 7">
    <name type="scientific">Blepharisma stoltei</name>
    <dbReference type="NCBI Taxonomy" id="1481888"/>
    <lineage>
        <taxon>Eukaryota</taxon>
        <taxon>Sar</taxon>
        <taxon>Alveolata</taxon>
        <taxon>Ciliophora</taxon>
        <taxon>Postciliodesmatophora</taxon>
        <taxon>Heterotrichea</taxon>
        <taxon>Heterotrichida</taxon>
        <taxon>Blepharismidae</taxon>
        <taxon>Blepharisma</taxon>
    </lineage>
</organism>
<evidence type="ECO:0000256" key="3">
    <source>
        <dbReference type="ARBA" id="ARBA00022837"/>
    </source>
</evidence>
<dbReference type="InterPro" id="IPR011992">
    <property type="entry name" value="EF-hand-dom_pair"/>
</dbReference>
<evidence type="ECO:0000313" key="7">
    <source>
        <dbReference type="Proteomes" id="UP001162131"/>
    </source>
</evidence>
<dbReference type="PROSITE" id="PS00018">
    <property type="entry name" value="EF_HAND_1"/>
    <property type="match status" value="10"/>
</dbReference>
<feature type="domain" description="EF-hand" evidence="5">
    <location>
        <begin position="640"/>
        <end position="666"/>
    </location>
</feature>
<feature type="region of interest" description="Disordered" evidence="4">
    <location>
        <begin position="317"/>
        <end position="345"/>
    </location>
</feature>
<name>A0AAU9IB48_9CILI</name>
<evidence type="ECO:0000256" key="2">
    <source>
        <dbReference type="ARBA" id="ARBA00022737"/>
    </source>
</evidence>
<feature type="domain" description="EF-hand" evidence="5">
    <location>
        <begin position="132"/>
        <end position="167"/>
    </location>
</feature>
<evidence type="ECO:0000313" key="6">
    <source>
        <dbReference type="EMBL" id="CAG9311671.1"/>
    </source>
</evidence>
<feature type="domain" description="EF-hand" evidence="5">
    <location>
        <begin position="667"/>
        <end position="702"/>
    </location>
</feature>
<dbReference type="InterPro" id="IPR051581">
    <property type="entry name" value="Ca-bind"/>
</dbReference>
<dbReference type="SMART" id="SM00054">
    <property type="entry name" value="EFh"/>
    <property type="match status" value="11"/>
</dbReference>
<dbReference type="PANTHER" id="PTHR34524">
    <property type="entry name" value="CALCYPHOSIN"/>
    <property type="match status" value="1"/>
</dbReference>
<dbReference type="CDD" id="cd00051">
    <property type="entry name" value="EFh"/>
    <property type="match status" value="3"/>
</dbReference>
<protein>
    <recommendedName>
        <fullName evidence="5">EF-hand domain-containing protein</fullName>
    </recommendedName>
</protein>
<evidence type="ECO:0000256" key="1">
    <source>
        <dbReference type="ARBA" id="ARBA00022723"/>
    </source>
</evidence>
<dbReference type="AlphaFoldDB" id="A0AAU9IB48"/>
<dbReference type="EMBL" id="CAJZBQ010000004">
    <property type="protein sequence ID" value="CAG9311671.1"/>
    <property type="molecule type" value="Genomic_DNA"/>
</dbReference>
<comment type="caution">
    <text evidence="6">The sequence shown here is derived from an EMBL/GenBank/DDBJ whole genome shotgun (WGS) entry which is preliminary data.</text>
</comment>
<feature type="domain" description="EF-hand" evidence="5">
    <location>
        <begin position="62"/>
        <end position="97"/>
    </location>
</feature>